<dbReference type="STRING" id="96773.Tchl_2431"/>
<evidence type="ECO:0000313" key="2">
    <source>
        <dbReference type="Proteomes" id="UP000185739"/>
    </source>
</evidence>
<name>A0A1H5RNV4_9RHOO</name>
<reference evidence="1 2" key="1">
    <citation type="submission" date="2016-12" db="EMBL/GenBank/DDBJ databases">
        <title>Complete genome sequence of Thauera chlorobenzoica, a Betaproteobacterium degrading haloaromatics anaerobically to CO2 and halides.</title>
        <authorList>
            <person name="Goris T."/>
            <person name="Mergelsberg M."/>
            <person name="Boll M."/>
        </authorList>
    </citation>
    <scope>NUCLEOTIDE SEQUENCE [LARGE SCALE GENOMIC DNA]</scope>
    <source>
        <strain evidence="1 2">3CB1</strain>
    </source>
</reference>
<sequence length="108" mass="11329">MLRAMVAAVLHLGMVGAAHAQMPVPLLDNEPAAPNAALWAVAGPMLQAALECREDLPDHPATRALLPRKPADESAGGVPQHMSGRSAATCRAASNSEERRQHVRISAP</sequence>
<dbReference type="KEGG" id="tcl:Tchl_2431"/>
<organism evidence="1 2">
    <name type="scientific">Thauera chlorobenzoica</name>
    <dbReference type="NCBI Taxonomy" id="96773"/>
    <lineage>
        <taxon>Bacteria</taxon>
        <taxon>Pseudomonadati</taxon>
        <taxon>Pseudomonadota</taxon>
        <taxon>Betaproteobacteria</taxon>
        <taxon>Rhodocyclales</taxon>
        <taxon>Zoogloeaceae</taxon>
        <taxon>Thauera</taxon>
    </lineage>
</organism>
<evidence type="ECO:0000313" key="1">
    <source>
        <dbReference type="EMBL" id="APR05266.1"/>
    </source>
</evidence>
<dbReference type="Proteomes" id="UP000185739">
    <property type="component" value="Chromosome"/>
</dbReference>
<protein>
    <submittedName>
        <fullName evidence="1">Uncharacterized protein</fullName>
    </submittedName>
</protein>
<dbReference type="AlphaFoldDB" id="A0A1H5RNV4"/>
<keyword evidence="2" id="KW-1185">Reference proteome</keyword>
<gene>
    <name evidence="1" type="ORF">Tchl_2431</name>
</gene>
<dbReference type="EMBL" id="CP018839">
    <property type="protein sequence ID" value="APR05266.1"/>
    <property type="molecule type" value="Genomic_DNA"/>
</dbReference>
<proteinExistence type="predicted"/>
<accession>A0A1H5RNV4</accession>